<evidence type="ECO:0000313" key="4">
    <source>
        <dbReference type="Proteomes" id="UP000694845"/>
    </source>
</evidence>
<dbReference type="SUPFAM" id="SSF117281">
    <property type="entry name" value="Kelch motif"/>
    <property type="match status" value="1"/>
</dbReference>
<dbReference type="InterPro" id="IPR015915">
    <property type="entry name" value="Kelch-typ_b-propeller"/>
</dbReference>
<accession>A0A8B7ZYC2</accession>
<feature type="compositionally biased region" description="Polar residues" evidence="3">
    <location>
        <begin position="1"/>
        <end position="14"/>
    </location>
</feature>
<evidence type="ECO:0000313" key="5">
    <source>
        <dbReference type="RefSeq" id="XP_022108566.1"/>
    </source>
</evidence>
<dbReference type="RefSeq" id="XP_022108566.1">
    <property type="nucleotide sequence ID" value="XM_022252874.1"/>
</dbReference>
<feature type="region of interest" description="Disordered" evidence="3">
    <location>
        <begin position="1"/>
        <end position="130"/>
    </location>
</feature>
<feature type="compositionally biased region" description="Basic and acidic residues" evidence="3">
    <location>
        <begin position="31"/>
        <end position="42"/>
    </location>
</feature>
<gene>
    <name evidence="5" type="primary">LOC110988916</name>
</gene>
<dbReference type="Gene3D" id="2.120.10.80">
    <property type="entry name" value="Kelch-type beta propeller"/>
    <property type="match status" value="3"/>
</dbReference>
<name>A0A8B7ZYC2_ACAPL</name>
<dbReference type="AlphaFoldDB" id="A0A8B7ZYC2"/>
<feature type="region of interest" description="Disordered" evidence="3">
    <location>
        <begin position="396"/>
        <end position="421"/>
    </location>
</feature>
<dbReference type="PANTHER" id="PTHR46093:SF19">
    <property type="entry name" value="RAB9 EFFECTOR PROTEIN WITH KELCH MOTIFS-LIKE"/>
    <property type="match status" value="1"/>
</dbReference>
<proteinExistence type="predicted"/>
<organism evidence="4 5">
    <name type="scientific">Acanthaster planci</name>
    <name type="common">Crown-of-thorns starfish</name>
    <dbReference type="NCBI Taxonomy" id="133434"/>
    <lineage>
        <taxon>Eukaryota</taxon>
        <taxon>Metazoa</taxon>
        <taxon>Echinodermata</taxon>
        <taxon>Eleutherozoa</taxon>
        <taxon>Asterozoa</taxon>
        <taxon>Asteroidea</taxon>
        <taxon>Valvatacea</taxon>
        <taxon>Valvatida</taxon>
        <taxon>Acanthasteridae</taxon>
        <taxon>Acanthaster</taxon>
    </lineage>
</organism>
<reference evidence="5" key="1">
    <citation type="submission" date="2025-08" db="UniProtKB">
        <authorList>
            <consortium name="RefSeq"/>
        </authorList>
    </citation>
    <scope>IDENTIFICATION</scope>
</reference>
<feature type="compositionally biased region" description="Polar residues" evidence="3">
    <location>
        <begin position="101"/>
        <end position="111"/>
    </location>
</feature>
<evidence type="ECO:0000256" key="1">
    <source>
        <dbReference type="ARBA" id="ARBA00022441"/>
    </source>
</evidence>
<keyword evidence="1" id="KW-0880">Kelch repeat</keyword>
<dbReference type="Proteomes" id="UP000694845">
    <property type="component" value="Unplaced"/>
</dbReference>
<dbReference type="Pfam" id="PF13415">
    <property type="entry name" value="Beta-prop_FBX42"/>
    <property type="match status" value="1"/>
</dbReference>
<dbReference type="OrthoDB" id="10250130at2759"/>
<evidence type="ECO:0000256" key="3">
    <source>
        <dbReference type="SAM" id="MobiDB-lite"/>
    </source>
</evidence>
<keyword evidence="4" id="KW-1185">Reference proteome</keyword>
<dbReference type="PANTHER" id="PTHR46093">
    <property type="entry name" value="ACYL-COA-BINDING DOMAIN-CONTAINING PROTEIN 5"/>
    <property type="match status" value="1"/>
</dbReference>
<evidence type="ECO:0000256" key="2">
    <source>
        <dbReference type="ARBA" id="ARBA00022737"/>
    </source>
</evidence>
<dbReference type="KEGG" id="aplc:110988916"/>
<dbReference type="GeneID" id="110988916"/>
<sequence>MEALETSQTESQLTDALMEQGIMQENAPEAEDTRPDSHKTMTDKVTPSRIAVQRLKAEVTPEVAVQCSKPPALSNSNRKRRQSAKDQSSTPGRQSRVKRLQLQQNSQTLGKGNSPGGRTPGAADGSEPSARWGHAMCAISKKQAVLIGGQGENQVLSKDSVWLLDSDSMKWCVPAISHSDSSKPQYRMGHTAVYDPVVKCVYVYGGSKNLRWYNDVHVLDIESWRWSLVKASGKAPTRAYHTSTLFHDEMFVFGGVYPNPDPEPDSCSDQLHVFSPVTESWYEPVVMGKKPKARSGHSATRLGDQLVIFGGWDAPECFNDVHCLDLILMEFTSIPVKGTPPVPRSWHASAALHGNRILIQGGFDGENAMTDAFVFRLDSQCWTTLLWPIPTTPTAGHTVITSSPRDSLSSDDAEDKENGQANRQQRLFIFGGGNNEGAFSNKLITFKLQLPSDS</sequence>
<dbReference type="OMA" id="WYQPIVL"/>
<protein>
    <submittedName>
        <fullName evidence="5">Kelch domain-containing protein 3-like</fullName>
    </submittedName>
</protein>
<keyword evidence="2" id="KW-0677">Repeat</keyword>